<organism evidence="1 2">
    <name type="scientific">Novipirellula rosea</name>
    <dbReference type="NCBI Taxonomy" id="1031540"/>
    <lineage>
        <taxon>Bacteria</taxon>
        <taxon>Pseudomonadati</taxon>
        <taxon>Planctomycetota</taxon>
        <taxon>Planctomycetia</taxon>
        <taxon>Pirellulales</taxon>
        <taxon>Pirellulaceae</taxon>
        <taxon>Novipirellula</taxon>
    </lineage>
</organism>
<sequence length="99" mass="11344">MSNTEVTPPRERPHSEFTRKAEALIAIARQAEGFQEQLREHTTYEEKTNLTEIAITASRLATLLNTAHPEAFLIGLIDQLQDELSYFANQFKVIRKEQS</sequence>
<reference evidence="2" key="1">
    <citation type="journal article" date="2019" name="Int. J. Syst. Evol. Microbiol.">
        <title>The Global Catalogue of Microorganisms (GCM) 10K type strain sequencing project: providing services to taxonomists for standard genome sequencing and annotation.</title>
        <authorList>
            <consortium name="The Broad Institute Genomics Platform"/>
            <consortium name="The Broad Institute Genome Sequencing Center for Infectious Disease"/>
            <person name="Wu L."/>
            <person name="Ma J."/>
        </authorList>
    </citation>
    <scope>NUCLEOTIDE SEQUENCE [LARGE SCALE GENOMIC DNA]</scope>
    <source>
        <strain evidence="2">JCM 17759</strain>
    </source>
</reference>
<name>A0ABP8NDU6_9BACT</name>
<evidence type="ECO:0000313" key="1">
    <source>
        <dbReference type="EMBL" id="GAA4464176.1"/>
    </source>
</evidence>
<proteinExistence type="predicted"/>
<protein>
    <submittedName>
        <fullName evidence="1">Uncharacterized protein</fullName>
    </submittedName>
</protein>
<dbReference type="EMBL" id="BAABGA010000067">
    <property type="protein sequence ID" value="GAA4464176.1"/>
    <property type="molecule type" value="Genomic_DNA"/>
</dbReference>
<gene>
    <name evidence="1" type="ORF">GCM10023156_50420</name>
</gene>
<dbReference type="RefSeq" id="WP_345326600.1">
    <property type="nucleotide sequence ID" value="NZ_BAABGA010000067.1"/>
</dbReference>
<comment type="caution">
    <text evidence="1">The sequence shown here is derived from an EMBL/GenBank/DDBJ whole genome shotgun (WGS) entry which is preliminary data.</text>
</comment>
<accession>A0ABP8NDU6</accession>
<dbReference type="Proteomes" id="UP001500840">
    <property type="component" value="Unassembled WGS sequence"/>
</dbReference>
<evidence type="ECO:0000313" key="2">
    <source>
        <dbReference type="Proteomes" id="UP001500840"/>
    </source>
</evidence>
<keyword evidence="2" id="KW-1185">Reference proteome</keyword>